<gene>
    <name evidence="1" type="ORF">K8W01_12525</name>
</gene>
<sequence length="65" mass="7068">MKSRYDAETDALYVRFTETPIVESEEVRPGIVLDFDAEGRIVALEILDATEHLASGTDLAALTAA</sequence>
<dbReference type="AlphaFoldDB" id="A0A921JFX5"/>
<evidence type="ECO:0000313" key="2">
    <source>
        <dbReference type="Proteomes" id="UP000742631"/>
    </source>
</evidence>
<reference evidence="1" key="2">
    <citation type="submission" date="2021-09" db="EMBL/GenBank/DDBJ databases">
        <authorList>
            <person name="Gilroy R."/>
        </authorList>
    </citation>
    <scope>NUCLEOTIDE SEQUENCE</scope>
    <source>
        <strain evidence="1">316</strain>
    </source>
</reference>
<dbReference type="PANTHER" id="PTHR37029">
    <property type="entry name" value="SSR1768 PROTEIN"/>
    <property type="match status" value="1"/>
</dbReference>
<proteinExistence type="predicted"/>
<dbReference type="EMBL" id="DYYG01000035">
    <property type="protein sequence ID" value="HJE24474.1"/>
    <property type="molecule type" value="Genomic_DNA"/>
</dbReference>
<dbReference type="Pfam" id="PF10049">
    <property type="entry name" value="DUF2283"/>
    <property type="match status" value="1"/>
</dbReference>
<name>A0A921JFX5_9HYPH</name>
<protein>
    <submittedName>
        <fullName evidence="1">DUF2283 domain-containing protein</fullName>
    </submittedName>
</protein>
<accession>A0A921JFX5</accession>
<organism evidence="1 2">
    <name type="scientific">Methylorubrum populi</name>
    <dbReference type="NCBI Taxonomy" id="223967"/>
    <lineage>
        <taxon>Bacteria</taxon>
        <taxon>Pseudomonadati</taxon>
        <taxon>Pseudomonadota</taxon>
        <taxon>Alphaproteobacteria</taxon>
        <taxon>Hyphomicrobiales</taxon>
        <taxon>Methylobacteriaceae</taxon>
        <taxon>Methylorubrum</taxon>
    </lineage>
</organism>
<evidence type="ECO:0000313" key="1">
    <source>
        <dbReference type="EMBL" id="HJE24474.1"/>
    </source>
</evidence>
<dbReference type="Proteomes" id="UP000742631">
    <property type="component" value="Unassembled WGS sequence"/>
</dbReference>
<reference evidence="1" key="1">
    <citation type="journal article" date="2021" name="PeerJ">
        <title>Extensive microbial diversity within the chicken gut microbiome revealed by metagenomics and culture.</title>
        <authorList>
            <person name="Gilroy R."/>
            <person name="Ravi A."/>
            <person name="Getino M."/>
            <person name="Pursley I."/>
            <person name="Horton D.L."/>
            <person name="Alikhan N.F."/>
            <person name="Baker D."/>
            <person name="Gharbi K."/>
            <person name="Hall N."/>
            <person name="Watson M."/>
            <person name="Adriaenssens E.M."/>
            <person name="Foster-Nyarko E."/>
            <person name="Jarju S."/>
            <person name="Secka A."/>
            <person name="Antonio M."/>
            <person name="Oren A."/>
            <person name="Chaudhuri R.R."/>
            <person name="La Ragione R."/>
            <person name="Hildebrand F."/>
            <person name="Pallen M.J."/>
        </authorList>
    </citation>
    <scope>NUCLEOTIDE SEQUENCE</scope>
    <source>
        <strain evidence="1">316</strain>
    </source>
</reference>
<dbReference type="InterPro" id="IPR019270">
    <property type="entry name" value="DUF2283"/>
</dbReference>
<dbReference type="PANTHER" id="PTHR37029:SF1">
    <property type="entry name" value="SSR1768 PROTEIN"/>
    <property type="match status" value="1"/>
</dbReference>
<comment type="caution">
    <text evidence="1">The sequence shown here is derived from an EMBL/GenBank/DDBJ whole genome shotgun (WGS) entry which is preliminary data.</text>
</comment>